<name>A0A2A4K340_HELVI</name>
<evidence type="ECO:0000256" key="1">
    <source>
        <dbReference type="SAM" id="MobiDB-lite"/>
    </source>
</evidence>
<dbReference type="EMBL" id="NWSH01000243">
    <property type="protein sequence ID" value="PCG78062.1"/>
    <property type="molecule type" value="Genomic_DNA"/>
</dbReference>
<evidence type="ECO:0000313" key="2">
    <source>
        <dbReference type="EMBL" id="PCG78062.1"/>
    </source>
</evidence>
<accession>A0A2A4K340</accession>
<feature type="compositionally biased region" description="Polar residues" evidence="1">
    <location>
        <begin position="238"/>
        <end position="250"/>
    </location>
</feature>
<protein>
    <submittedName>
        <fullName evidence="2">Uncharacterized protein</fullName>
    </submittedName>
</protein>
<gene>
    <name evidence="2" type="ORF">B5V51_5358</name>
</gene>
<dbReference type="AlphaFoldDB" id="A0A2A4K340"/>
<reference evidence="2" key="1">
    <citation type="submission" date="2017-09" db="EMBL/GenBank/DDBJ databases">
        <title>Contemporary evolution of a Lepidopteran species, Heliothis virescens, in response to modern agricultural practices.</title>
        <authorList>
            <person name="Fritz M.L."/>
            <person name="Deyonke A.M."/>
            <person name="Papanicolaou A."/>
            <person name="Micinski S."/>
            <person name="Westbrook J."/>
            <person name="Gould F."/>
        </authorList>
    </citation>
    <scope>NUCLEOTIDE SEQUENCE [LARGE SCALE GENOMIC DNA]</scope>
    <source>
        <strain evidence="2">HvINT-</strain>
        <tissue evidence="2">Whole body</tissue>
    </source>
</reference>
<feature type="region of interest" description="Disordered" evidence="1">
    <location>
        <begin position="94"/>
        <end position="289"/>
    </location>
</feature>
<feature type="compositionally biased region" description="Basic and acidic residues" evidence="1">
    <location>
        <begin position="206"/>
        <end position="220"/>
    </location>
</feature>
<feature type="compositionally biased region" description="Basic and acidic residues" evidence="1">
    <location>
        <begin position="408"/>
        <end position="420"/>
    </location>
</feature>
<feature type="compositionally biased region" description="Basic residues" evidence="1">
    <location>
        <begin position="521"/>
        <end position="550"/>
    </location>
</feature>
<feature type="region of interest" description="Disordered" evidence="1">
    <location>
        <begin position="478"/>
        <end position="572"/>
    </location>
</feature>
<feature type="region of interest" description="Disordered" evidence="1">
    <location>
        <begin position="319"/>
        <end position="350"/>
    </location>
</feature>
<feature type="region of interest" description="Disordered" evidence="1">
    <location>
        <begin position="398"/>
        <end position="434"/>
    </location>
</feature>
<proteinExistence type="predicted"/>
<organism evidence="2">
    <name type="scientific">Heliothis virescens</name>
    <name type="common">Tobacco budworm moth</name>
    <dbReference type="NCBI Taxonomy" id="7102"/>
    <lineage>
        <taxon>Eukaryota</taxon>
        <taxon>Metazoa</taxon>
        <taxon>Ecdysozoa</taxon>
        <taxon>Arthropoda</taxon>
        <taxon>Hexapoda</taxon>
        <taxon>Insecta</taxon>
        <taxon>Pterygota</taxon>
        <taxon>Neoptera</taxon>
        <taxon>Endopterygota</taxon>
        <taxon>Lepidoptera</taxon>
        <taxon>Glossata</taxon>
        <taxon>Ditrysia</taxon>
        <taxon>Noctuoidea</taxon>
        <taxon>Noctuidae</taxon>
        <taxon>Heliothinae</taxon>
        <taxon>Heliothis</taxon>
    </lineage>
</organism>
<comment type="caution">
    <text evidence="2">The sequence shown here is derived from an EMBL/GenBank/DDBJ whole genome shotgun (WGS) entry which is preliminary data.</text>
</comment>
<sequence>MKMILIVKPFRRCLVVVRGEVWTRVLGQPWEVLPAAPWSHMYKMKKPPPADSTFLPKCLVVVRGEVWTRVLGQPWEVLPAAPWSHMYKMKKPPPADSTFLPKTPDQGPVYELSESESETGGHDKVLRSGKKPVTDNPDCNEIVPRAAPSPPDIVIALSTNNEVKEPASSSHKKYDSTRRSQIKTENSRHKRARKTTPSSPSANYFEEEHEKEREEKRPLEPEMPEMEEIPLATEKSGVKQQKVTPETLNIQHHKHSGQTPKSKYLGTPEMSLETLDAEEAAPQEASEEKLFSNTFAVTQKPAFKAHNAHHQVAWTEIPQNQWNDQHEVSDTENRVSDHSYQQPEYPQQEVAQPKVPEMNNMLLAKGEKPTNLQALVDAIGTRMRDIETVVQKMSDKVHQVKPGLEGASNEKRMSAEQEGPHKHHKESKRPSLDADSYKRFSMGLKRGSKYLHSNGFTTELPLIIGDTNLTGYFSDASNSVLRRNNPPKEPPPTYMAPVENRRKAPVHIAILSESSDDVEKKKKKHGHKKRKNKSHGHKKHHKDEKRKHFNKLSSGELDKNVVSLEDSSALTP</sequence>
<feature type="compositionally biased region" description="Basic and acidic residues" evidence="1">
    <location>
        <begin position="324"/>
        <end position="337"/>
    </location>
</feature>